<dbReference type="PANTHER" id="PTHR36159:SF1">
    <property type="entry name" value="RETROVIRUS-RELATED POL POLYPROTEIN FROM TRANSPOSON 412-LIKE PROTEIN"/>
    <property type="match status" value="1"/>
</dbReference>
<dbReference type="RefSeq" id="XP_050516224.1">
    <property type="nucleotide sequence ID" value="XM_050660267.1"/>
</dbReference>
<dbReference type="PANTHER" id="PTHR36159">
    <property type="entry name" value="PROTEIN CBG23766"/>
    <property type="match status" value="1"/>
</dbReference>
<reference evidence="2" key="1">
    <citation type="submission" date="2025-05" db="UniProtKB">
        <authorList>
            <consortium name="EnsemblMetazoa"/>
        </authorList>
    </citation>
    <scope>IDENTIFICATION</scope>
</reference>
<dbReference type="EnsemblMetazoa" id="XM_050660267.1">
    <property type="protein sequence ID" value="XP_050516224.1"/>
    <property type="gene ID" value="LOC126891089"/>
</dbReference>
<keyword evidence="3" id="KW-1185">Reference proteome</keyword>
<dbReference type="GeneID" id="126891089"/>
<dbReference type="Proteomes" id="UP001652700">
    <property type="component" value="Unplaced"/>
</dbReference>
<name>A0ABM5L1B5_DIAVI</name>
<dbReference type="InterPro" id="IPR049512">
    <property type="entry name" value="DJR-like_dom"/>
</dbReference>
<sequence length="406" mass="47654">MEILHVLGQPFSDTTIEAYQYHTYQPYTSNLNYNDEIRINIQDLDAYTLPCNSYIICILYIEGKMLTDDNKVPTKFQFINNGISYLFRELRYELNGVTIDSVRNIGLISTLKNYLSLNENQSKLLQNAGGFPKEDKLKIDTHGNFNVCIPLKIWSGFFEDFQKIIINMRQELVLIREKDDIDAIIATDETEKPKIEINKLYWNVPHILPNISEQLRLNKIVRSNTELPIKFRSWELIEYPTLNNSTRHTWPVKTTTKLESPRHIVVAFHDGRKGKMLKDMSKFDHCNLTNIRMFLNSERYPYQDLNLDFDSNRFATLYEMFANFQESYYHLQTNQPIFNPEEFKNNAPIVHTDCSRQKEIIQSGSVVLRIEFETSKSVGNNVSAYCLILHEKEFSYNPLTKIVRQQ</sequence>
<evidence type="ECO:0000259" key="1">
    <source>
        <dbReference type="Pfam" id="PF21738"/>
    </source>
</evidence>
<evidence type="ECO:0000313" key="3">
    <source>
        <dbReference type="Proteomes" id="UP001652700"/>
    </source>
</evidence>
<evidence type="ECO:0000313" key="2">
    <source>
        <dbReference type="EnsemblMetazoa" id="XP_050516224.1"/>
    </source>
</evidence>
<accession>A0ABM5L1B5</accession>
<proteinExistence type="predicted"/>
<feature type="domain" description="Double jelly roll-like" evidence="1">
    <location>
        <begin position="78"/>
        <end position="392"/>
    </location>
</feature>
<protein>
    <recommendedName>
        <fullName evidence="1">Double jelly roll-like domain-containing protein</fullName>
    </recommendedName>
</protein>
<dbReference type="Pfam" id="PF21738">
    <property type="entry name" value="DJR-like_dom"/>
    <property type="match status" value="1"/>
</dbReference>
<organism evidence="2 3">
    <name type="scientific">Diabrotica virgifera virgifera</name>
    <name type="common">western corn rootworm</name>
    <dbReference type="NCBI Taxonomy" id="50390"/>
    <lineage>
        <taxon>Eukaryota</taxon>
        <taxon>Metazoa</taxon>
        <taxon>Ecdysozoa</taxon>
        <taxon>Arthropoda</taxon>
        <taxon>Hexapoda</taxon>
        <taxon>Insecta</taxon>
        <taxon>Pterygota</taxon>
        <taxon>Neoptera</taxon>
        <taxon>Endopterygota</taxon>
        <taxon>Coleoptera</taxon>
        <taxon>Polyphaga</taxon>
        <taxon>Cucujiformia</taxon>
        <taxon>Chrysomeloidea</taxon>
        <taxon>Chrysomelidae</taxon>
        <taxon>Galerucinae</taxon>
        <taxon>Diabroticina</taxon>
        <taxon>Diabroticites</taxon>
        <taxon>Diabrotica</taxon>
    </lineage>
</organism>